<keyword evidence="9" id="KW-1185">Reference proteome</keyword>
<dbReference type="InterPro" id="IPR036259">
    <property type="entry name" value="MFS_trans_sf"/>
</dbReference>
<dbReference type="PROSITE" id="PS50850">
    <property type="entry name" value="MFS"/>
    <property type="match status" value="1"/>
</dbReference>
<feature type="domain" description="Major facilitator superfamily (MFS) profile" evidence="7">
    <location>
        <begin position="442"/>
        <end position="889"/>
    </location>
</feature>
<dbReference type="Gene3D" id="1.20.1250.20">
    <property type="entry name" value="MFS general substrate transporter like domains"/>
    <property type="match status" value="1"/>
</dbReference>
<feature type="transmembrane region" description="Helical" evidence="6">
    <location>
        <begin position="797"/>
        <end position="823"/>
    </location>
</feature>
<dbReference type="AlphaFoldDB" id="A0A0C2FVB4"/>
<name>A0A0C2FVB4_9PEZI</name>
<evidence type="ECO:0000256" key="4">
    <source>
        <dbReference type="ARBA" id="ARBA00022989"/>
    </source>
</evidence>
<dbReference type="GO" id="GO:0022857">
    <property type="term" value="F:transmembrane transporter activity"/>
    <property type="evidence" value="ECO:0007669"/>
    <property type="project" value="InterPro"/>
</dbReference>
<dbReference type="PANTHER" id="PTHR23502">
    <property type="entry name" value="MAJOR FACILITATOR SUPERFAMILY"/>
    <property type="match status" value="1"/>
</dbReference>
<dbReference type="FunFam" id="1.20.1720.10:FF:000009">
    <property type="entry name" value="MFS multidrug transporter"/>
    <property type="match status" value="1"/>
</dbReference>
<evidence type="ECO:0000259" key="7">
    <source>
        <dbReference type="PROSITE" id="PS50850"/>
    </source>
</evidence>
<dbReference type="EMBL" id="AWTV01000003">
    <property type="protein sequence ID" value="KIH94983.1"/>
    <property type="molecule type" value="Genomic_DNA"/>
</dbReference>
<keyword evidence="4 6" id="KW-1133">Transmembrane helix</keyword>
<reference evidence="8 9" key="1">
    <citation type="journal article" date="2014" name="BMC Genomics">
        <title>Comparative genomics of the major fungal agents of human and animal Sporotrichosis: Sporothrix schenckii and Sporothrix brasiliensis.</title>
        <authorList>
            <person name="Teixeira M.M."/>
            <person name="de Almeida L.G."/>
            <person name="Kubitschek-Barreira P."/>
            <person name="Alves F.L."/>
            <person name="Kioshima E.S."/>
            <person name="Abadio A.K."/>
            <person name="Fernandes L."/>
            <person name="Derengowski L.S."/>
            <person name="Ferreira K.S."/>
            <person name="Souza R.C."/>
            <person name="Ruiz J.C."/>
            <person name="de Andrade N.C."/>
            <person name="Paes H.C."/>
            <person name="Nicola A.M."/>
            <person name="Albuquerque P."/>
            <person name="Gerber A.L."/>
            <person name="Martins V.P."/>
            <person name="Peconick L.D."/>
            <person name="Neto A.V."/>
            <person name="Chaucanez C.B."/>
            <person name="Silva P.A."/>
            <person name="Cunha O.L."/>
            <person name="de Oliveira F.F."/>
            <person name="dos Santos T.C."/>
            <person name="Barros A.L."/>
            <person name="Soares M.A."/>
            <person name="de Oliveira L.M."/>
            <person name="Marini M.M."/>
            <person name="Villalobos-Duno H."/>
            <person name="Cunha M.M."/>
            <person name="de Hoog S."/>
            <person name="da Silveira J.F."/>
            <person name="Henrissat B."/>
            <person name="Nino-Vega G.A."/>
            <person name="Cisalpino P.S."/>
            <person name="Mora-Montes H.M."/>
            <person name="Almeida S.R."/>
            <person name="Stajich J.E."/>
            <person name="Lopes-Bezerra L.M."/>
            <person name="Vasconcelos A.T."/>
            <person name="Felipe M.S."/>
        </authorList>
    </citation>
    <scope>NUCLEOTIDE SEQUENCE [LARGE SCALE GENOMIC DNA]</scope>
    <source>
        <strain evidence="8 9">5110</strain>
    </source>
</reference>
<evidence type="ECO:0000313" key="8">
    <source>
        <dbReference type="EMBL" id="KIH94983.1"/>
    </source>
</evidence>
<evidence type="ECO:0000256" key="3">
    <source>
        <dbReference type="ARBA" id="ARBA00022692"/>
    </source>
</evidence>
<feature type="transmembrane region" description="Helical" evidence="6">
    <location>
        <begin position="507"/>
        <end position="525"/>
    </location>
</feature>
<keyword evidence="3 6" id="KW-0812">Transmembrane</keyword>
<dbReference type="HOGENOM" id="CLU_009084_0_0_1"/>
<feature type="transmembrane region" description="Helical" evidence="6">
    <location>
        <begin position="681"/>
        <end position="704"/>
    </location>
</feature>
<dbReference type="Proteomes" id="UP000031575">
    <property type="component" value="Unassembled WGS sequence"/>
</dbReference>
<comment type="caution">
    <text evidence="8">The sequence shown here is derived from an EMBL/GenBank/DDBJ whole genome shotgun (WGS) entry which is preliminary data.</text>
</comment>
<keyword evidence="5 6" id="KW-0472">Membrane</keyword>
<feature type="transmembrane region" description="Helical" evidence="6">
    <location>
        <begin position="477"/>
        <end position="495"/>
    </location>
</feature>
<feature type="transmembrane region" description="Helical" evidence="6">
    <location>
        <begin position="835"/>
        <end position="855"/>
    </location>
</feature>
<dbReference type="PANTHER" id="PTHR23502:SF151">
    <property type="entry name" value="MAJOR FACILITATOR SUPERFAMILY (MFS) PROFILE DOMAIN-CONTAINING PROTEIN"/>
    <property type="match status" value="1"/>
</dbReference>
<feature type="transmembrane region" description="Helical" evidence="6">
    <location>
        <begin position="597"/>
        <end position="617"/>
    </location>
</feature>
<dbReference type="Pfam" id="PF07690">
    <property type="entry name" value="MFS_1"/>
    <property type="match status" value="1"/>
</dbReference>
<feature type="transmembrane region" description="Helical" evidence="6">
    <location>
        <begin position="716"/>
        <end position="736"/>
    </location>
</feature>
<feature type="transmembrane region" description="Helical" evidence="6">
    <location>
        <begin position="772"/>
        <end position="791"/>
    </location>
</feature>
<organism evidence="8 9">
    <name type="scientific">Sporothrix brasiliensis 5110</name>
    <dbReference type="NCBI Taxonomy" id="1398154"/>
    <lineage>
        <taxon>Eukaryota</taxon>
        <taxon>Fungi</taxon>
        <taxon>Dikarya</taxon>
        <taxon>Ascomycota</taxon>
        <taxon>Pezizomycotina</taxon>
        <taxon>Sordariomycetes</taxon>
        <taxon>Sordariomycetidae</taxon>
        <taxon>Ophiostomatales</taxon>
        <taxon>Ophiostomataceae</taxon>
        <taxon>Sporothrix</taxon>
    </lineage>
</organism>
<dbReference type="GO" id="GO:0005886">
    <property type="term" value="C:plasma membrane"/>
    <property type="evidence" value="ECO:0007669"/>
    <property type="project" value="TreeGrafter"/>
</dbReference>
<feature type="transmembrane region" description="Helical" evidence="6">
    <location>
        <begin position="861"/>
        <end position="883"/>
    </location>
</feature>
<feature type="transmembrane region" description="Helical" evidence="6">
    <location>
        <begin position="531"/>
        <end position="554"/>
    </location>
</feature>
<dbReference type="GeneID" id="63676790"/>
<evidence type="ECO:0000256" key="5">
    <source>
        <dbReference type="ARBA" id="ARBA00023136"/>
    </source>
</evidence>
<feature type="transmembrane region" description="Helical" evidence="6">
    <location>
        <begin position="440"/>
        <end position="461"/>
    </location>
</feature>
<evidence type="ECO:0000313" key="9">
    <source>
        <dbReference type="Proteomes" id="UP000031575"/>
    </source>
</evidence>
<protein>
    <recommendedName>
        <fullName evidence="7">Major facilitator superfamily (MFS) profile domain-containing protein</fullName>
    </recommendedName>
</protein>
<dbReference type="CDD" id="cd12148">
    <property type="entry name" value="fungal_TF_MHR"/>
    <property type="match status" value="1"/>
</dbReference>
<dbReference type="InterPro" id="IPR011701">
    <property type="entry name" value="MFS"/>
</dbReference>
<evidence type="ECO:0000256" key="6">
    <source>
        <dbReference type="SAM" id="Phobius"/>
    </source>
</evidence>
<dbReference type="Gene3D" id="1.20.1720.10">
    <property type="entry name" value="Multidrug resistance protein D"/>
    <property type="match status" value="1"/>
</dbReference>
<feature type="transmembrane region" description="Helical" evidence="6">
    <location>
        <begin position="566"/>
        <end position="591"/>
    </location>
</feature>
<dbReference type="VEuPathDB" id="FungiDB:SPBR_03578"/>
<evidence type="ECO:0000256" key="1">
    <source>
        <dbReference type="ARBA" id="ARBA00004141"/>
    </source>
</evidence>
<dbReference type="RefSeq" id="XP_040622993.1">
    <property type="nucleotide sequence ID" value="XM_040761869.1"/>
</dbReference>
<gene>
    <name evidence="8" type="ORF">SPBR_03578</name>
</gene>
<dbReference type="SUPFAM" id="SSF103473">
    <property type="entry name" value="MFS general substrate transporter"/>
    <property type="match status" value="1"/>
</dbReference>
<keyword evidence="2" id="KW-0813">Transport</keyword>
<sequence length="916" mass="98782">MSCSRCLTRRLSCVYPQPSAKTTSTTNACSDPRVGDPPTPFSITIPVGGSTDYAEKGLAGGVSEVTAGELICPINADDISMRWMKAYVPTPGQKVKAYQPSTISFLYRSLKAYSGMAIHGSGIPPFIHPAQLSASNNLMTPAAANYVRISSAALTTCLDLVRTCDMTVAGPTEAAAAMIKREMDRIYADAQQQTLTRTAIDHWASLAAFQAYLLYALVLFFQLDHQGDPFLSQAIMALQDIACTSSQHGLVCKAEHDVACPRWAAWVVAEAKRRTLYVVYLFDSVLSTHDGLPTYLGTELRGLPAPSSKALWQVSTVADWDRAYRHHLDIWTETGDTNMNYAGLRIDELWPYTDPQDAPGLARRRRRVDQWLESVDEYGTMMAFQSLANRFRCVIIVMDEPVRHESLPTATSAPDATASSPTESNCIEEPYSIFDNRQRALIVFLVSIAATFSGFASNIYFPALPTIAADFNVSSELINLTVTTYLILQGLAPSLWGPISDARGRRVAYIGTFCIFLAACIGLALSRTYAALIVLRGLQSAGSASTIAVGSGVVGDVSTRANRGGLMAVFQAGMLVPVAVGPIIGGVLAGSSLGWRSIFWFLAIYSVLLPETLRALVGNGGRNPQTLGPFARYPLRLYQKYTKVPFTPAAALASDGSSSNRKKVDVLAPLRILFSKQAGPVVLFLATYYAGWQMCITAMSTLFASEYDLSETQIGLTFISNGIGSIVGTLIAGKLLDMDYRRVKNAAVAAEDGPEGGTADSHVSLEKARLRLLPIFAAIQCGSLLMFGWTIDRHVHIAAPIVSTFITGWAAITTQTAVSTYLVDIFHAGHRAAAAGASINLARCLLAAGGTTFIMPLINRIGAGLAFTVCASLQFVALAGLAVQWQYGAAWREEAIQKQKKDEDGQDRQKAPARTI</sequence>
<evidence type="ECO:0000256" key="2">
    <source>
        <dbReference type="ARBA" id="ARBA00022448"/>
    </source>
</evidence>
<dbReference type="OrthoDB" id="440553at2759"/>
<accession>A0A0C2FVB4</accession>
<proteinExistence type="predicted"/>
<dbReference type="InterPro" id="IPR020846">
    <property type="entry name" value="MFS_dom"/>
</dbReference>
<comment type="subcellular location">
    <subcellularLocation>
        <location evidence="1">Membrane</location>
        <topology evidence="1">Multi-pass membrane protein</topology>
    </subcellularLocation>
</comment>